<dbReference type="Gene3D" id="3.30.40.10">
    <property type="entry name" value="Zinc/RING finger domain, C3HC4 (zinc finger)"/>
    <property type="match status" value="1"/>
</dbReference>
<evidence type="ECO:0000256" key="1">
    <source>
        <dbReference type="ARBA" id="ARBA00022723"/>
    </source>
</evidence>
<keyword evidence="3" id="KW-0862">Zinc</keyword>
<dbReference type="InterPro" id="IPR000306">
    <property type="entry name" value="Znf_FYVE"/>
</dbReference>
<dbReference type="Pfam" id="PF01363">
    <property type="entry name" value="FYVE"/>
    <property type="match status" value="1"/>
</dbReference>
<dbReference type="PROSITE" id="PS50178">
    <property type="entry name" value="ZF_FYVE"/>
    <property type="match status" value="1"/>
</dbReference>
<feature type="compositionally biased region" description="Low complexity" evidence="5">
    <location>
        <begin position="54"/>
        <end position="74"/>
    </location>
</feature>
<dbReference type="InterPro" id="IPR052113">
    <property type="entry name" value="FYVE-type_Zinc_Finger"/>
</dbReference>
<feature type="compositionally biased region" description="Basic and acidic residues" evidence="5">
    <location>
        <begin position="89"/>
        <end position="101"/>
    </location>
</feature>
<dbReference type="GO" id="GO:0008270">
    <property type="term" value="F:zinc ion binding"/>
    <property type="evidence" value="ECO:0007669"/>
    <property type="project" value="UniProtKB-KW"/>
</dbReference>
<gene>
    <name evidence="7" type="ORF">As57867_017919</name>
</gene>
<reference evidence="7" key="1">
    <citation type="submission" date="2019-06" db="EMBL/GenBank/DDBJ databases">
        <title>Genomics analysis of Aphanomyces spp. identifies a new class of oomycete effector associated with host adaptation.</title>
        <authorList>
            <person name="Gaulin E."/>
        </authorList>
    </citation>
    <scope>NUCLEOTIDE SEQUENCE</scope>
    <source>
        <strain evidence="7">CBS 578.67</strain>
    </source>
</reference>
<dbReference type="SUPFAM" id="SSF57903">
    <property type="entry name" value="FYVE/PHD zinc finger"/>
    <property type="match status" value="1"/>
</dbReference>
<dbReference type="EMBL" id="VJMH01006364">
    <property type="protein sequence ID" value="KAF0690632.1"/>
    <property type="molecule type" value="Genomic_DNA"/>
</dbReference>
<protein>
    <recommendedName>
        <fullName evidence="6">FYVE-type domain-containing protein</fullName>
    </recommendedName>
</protein>
<dbReference type="InterPro" id="IPR026870">
    <property type="entry name" value="Zinc_ribbon_dom"/>
</dbReference>
<dbReference type="Pfam" id="PF13240">
    <property type="entry name" value="Zn_Ribbon_1"/>
    <property type="match status" value="1"/>
</dbReference>
<sequence>MESSCAKCGSSIAATDQFCIYCGTAVDRSSTPAPVMTTPAAPVPVAADNNLKPPSSAPVAVSAPAVAAPPKSAPTTRGVFDTMARKSKTQHDDRRDSVDGFNADESKIADLQKLWVPDDFSDDCMDCAKTFGFPQPRRHHCRVCGKLFCRDCVANKCTIPSSFGYGDKPQRCCKSCTISLQMKAINTPADVFSQRQQLTTRGAPTPKAAPMSGPAAIHAPLPSARNNNAAAAFRGAAAAVVATNRIKSATEAS</sequence>
<evidence type="ECO:0000313" key="7">
    <source>
        <dbReference type="EMBL" id="KAF0690632.1"/>
    </source>
</evidence>
<dbReference type="PANTHER" id="PTHR39490:SF8">
    <property type="entry name" value="ZINC FINGER FYVE DOMAIN-CONTAINING PROTEIN 21"/>
    <property type="match status" value="1"/>
</dbReference>
<feature type="non-terminal residue" evidence="7">
    <location>
        <position position="253"/>
    </location>
</feature>
<keyword evidence="1" id="KW-0479">Metal-binding</keyword>
<evidence type="ECO:0000256" key="5">
    <source>
        <dbReference type="SAM" id="MobiDB-lite"/>
    </source>
</evidence>
<evidence type="ECO:0000256" key="2">
    <source>
        <dbReference type="ARBA" id="ARBA00022771"/>
    </source>
</evidence>
<dbReference type="AlphaFoldDB" id="A0A6A4Y4M2"/>
<comment type="caution">
    <text evidence="7">The sequence shown here is derived from an EMBL/GenBank/DDBJ whole genome shotgun (WGS) entry which is preliminary data.</text>
</comment>
<evidence type="ECO:0000256" key="3">
    <source>
        <dbReference type="ARBA" id="ARBA00022833"/>
    </source>
</evidence>
<dbReference type="OrthoDB" id="660555at2759"/>
<feature type="domain" description="FYVE-type" evidence="6">
    <location>
        <begin position="118"/>
        <end position="181"/>
    </location>
</feature>
<evidence type="ECO:0000256" key="4">
    <source>
        <dbReference type="PROSITE-ProRule" id="PRU00091"/>
    </source>
</evidence>
<feature type="region of interest" description="Disordered" evidence="5">
    <location>
        <begin position="54"/>
        <end position="101"/>
    </location>
</feature>
<accession>A0A6A4Y4M2</accession>
<dbReference type="SMART" id="SM00064">
    <property type="entry name" value="FYVE"/>
    <property type="match status" value="1"/>
</dbReference>
<evidence type="ECO:0000259" key="6">
    <source>
        <dbReference type="PROSITE" id="PS50178"/>
    </source>
</evidence>
<name>A0A6A4Y4M2_9STRA</name>
<proteinExistence type="predicted"/>
<organism evidence="7">
    <name type="scientific">Aphanomyces stellatus</name>
    <dbReference type="NCBI Taxonomy" id="120398"/>
    <lineage>
        <taxon>Eukaryota</taxon>
        <taxon>Sar</taxon>
        <taxon>Stramenopiles</taxon>
        <taxon>Oomycota</taxon>
        <taxon>Saprolegniomycetes</taxon>
        <taxon>Saprolegniales</taxon>
        <taxon>Verrucalvaceae</taxon>
        <taxon>Aphanomyces</taxon>
    </lineage>
</organism>
<dbReference type="InterPro" id="IPR011011">
    <property type="entry name" value="Znf_FYVE_PHD"/>
</dbReference>
<keyword evidence="2 4" id="KW-0863">Zinc-finger</keyword>
<dbReference type="InterPro" id="IPR013083">
    <property type="entry name" value="Znf_RING/FYVE/PHD"/>
</dbReference>
<dbReference type="PANTHER" id="PTHR39490">
    <property type="entry name" value="ARRESTIN DOMAIN-CONTAINING PROTEIN D"/>
    <property type="match status" value="1"/>
</dbReference>
<dbReference type="InterPro" id="IPR017455">
    <property type="entry name" value="Znf_FYVE-rel"/>
</dbReference>